<proteinExistence type="predicted"/>
<dbReference type="SUPFAM" id="SSF53067">
    <property type="entry name" value="Actin-like ATPase domain"/>
    <property type="match status" value="2"/>
</dbReference>
<dbReference type="PIRSF" id="PIRSF001267">
    <property type="entry name" value="Pyrophosphatase_GppA_Ppx"/>
    <property type="match status" value="1"/>
</dbReference>
<gene>
    <name evidence="4" type="ORF">OVY01_14975</name>
</gene>
<dbReference type="Gene3D" id="3.30.420.150">
    <property type="entry name" value="Exopolyphosphatase. Domain 2"/>
    <property type="match status" value="1"/>
</dbReference>
<dbReference type="InterPro" id="IPR030673">
    <property type="entry name" value="PyroPPase_GppA_Ppx"/>
</dbReference>
<evidence type="ECO:0000313" key="5">
    <source>
        <dbReference type="Proteomes" id="UP001082899"/>
    </source>
</evidence>
<evidence type="ECO:0000259" key="3">
    <source>
        <dbReference type="Pfam" id="PF21447"/>
    </source>
</evidence>
<dbReference type="PANTHER" id="PTHR30005">
    <property type="entry name" value="EXOPOLYPHOSPHATASE"/>
    <property type="match status" value="1"/>
</dbReference>
<sequence>MVETPKLLAAVDLGSNSFRLIVGRVEETAAGHHIQQIDAMRDPVRLGAGLGEDKHLDEAAQLRGLAALERFGERLRDFHPDRVRAVATNTLRVARNAPEFLERAHRALGFPVEVIAGREEARLIYAGAAHTVPPIDGRRLVVDIGGGSTEFIIGAGYQPLLLESLYIGCVSHSLRFFPEGAITEQGMRQAVLAARRSIEIIAGQYRELGWEQSIGSSGTARALAELIEDNGFNDPDVAHGITRSGLDKLRRALVKAGSAQASKLVGLKPDRIPVLPGGLSIMIGVFDELGIDYADITDGALRLGVLYDLMGRSSRQDMRAVTVEGFMQRYSVERKQAERIGALAVSLYRQLDARDDAAREEGGMFLAWAAALHEIGLSIGHSGYHKHSAYIASNADMPGFSKTDQSRLAALLIGHVGKLGKFTHAAHVDWSWLFCLRTAVLLCRRRADVALPDIAVRESRHGYEVTLPRSWAEANPLTDYSLAQEANEWSRVGRGYRIAYADR</sequence>
<protein>
    <submittedName>
        <fullName evidence="4">Ppx/GppA phosphatase family protein</fullName>
    </submittedName>
</protein>
<accession>A0ABT3ZPL5</accession>
<dbReference type="InterPro" id="IPR048950">
    <property type="entry name" value="Ppx_GppA_C"/>
</dbReference>
<dbReference type="CDD" id="cd24053">
    <property type="entry name" value="ASKHA_NBD_EcPPX-GppA-like"/>
    <property type="match status" value="1"/>
</dbReference>
<dbReference type="Pfam" id="PF21447">
    <property type="entry name" value="Ppx-GppA_III"/>
    <property type="match status" value="1"/>
</dbReference>
<organism evidence="4 5">
    <name type="scientific">Robbsia betulipollinis</name>
    <dbReference type="NCBI Taxonomy" id="2981849"/>
    <lineage>
        <taxon>Bacteria</taxon>
        <taxon>Pseudomonadati</taxon>
        <taxon>Pseudomonadota</taxon>
        <taxon>Betaproteobacteria</taxon>
        <taxon>Burkholderiales</taxon>
        <taxon>Burkholderiaceae</taxon>
        <taxon>Robbsia</taxon>
    </lineage>
</organism>
<keyword evidence="1" id="KW-0378">Hydrolase</keyword>
<dbReference type="InterPro" id="IPR043129">
    <property type="entry name" value="ATPase_NBD"/>
</dbReference>
<dbReference type="Gene3D" id="1.10.3210.10">
    <property type="entry name" value="Hypothetical protein af1432"/>
    <property type="match status" value="1"/>
</dbReference>
<reference evidence="4" key="1">
    <citation type="submission" date="2022-11" db="EMBL/GenBank/DDBJ databases">
        <title>Robbsia betulipollinis sp. nov., isolated from pollen of birch (Betula pendula).</title>
        <authorList>
            <person name="Shi H."/>
            <person name="Ambika Manirajan B."/>
            <person name="Ratering S."/>
            <person name="Geissler-Plaum R."/>
            <person name="Schnell S."/>
        </authorList>
    </citation>
    <scope>NUCLEOTIDE SEQUENCE</scope>
    <source>
        <strain evidence="4">Bb-Pol-6</strain>
    </source>
</reference>
<feature type="domain" description="Ppx/GppA phosphatase C-terminal" evidence="3">
    <location>
        <begin position="319"/>
        <end position="485"/>
    </location>
</feature>
<keyword evidence="5" id="KW-1185">Reference proteome</keyword>
<dbReference type="RefSeq" id="WP_267848386.1">
    <property type="nucleotide sequence ID" value="NZ_JAPMXC010000005.1"/>
</dbReference>
<evidence type="ECO:0000256" key="1">
    <source>
        <dbReference type="ARBA" id="ARBA00022801"/>
    </source>
</evidence>
<feature type="domain" description="Ppx/GppA phosphatase N-terminal" evidence="2">
    <location>
        <begin position="28"/>
        <end position="311"/>
    </location>
</feature>
<dbReference type="Pfam" id="PF02541">
    <property type="entry name" value="Ppx-GppA"/>
    <property type="match status" value="1"/>
</dbReference>
<dbReference type="Proteomes" id="UP001082899">
    <property type="component" value="Unassembled WGS sequence"/>
</dbReference>
<dbReference type="Gene3D" id="3.30.420.40">
    <property type="match status" value="1"/>
</dbReference>
<dbReference type="EMBL" id="JAPMXC010000005">
    <property type="protein sequence ID" value="MCY0388493.1"/>
    <property type="molecule type" value="Genomic_DNA"/>
</dbReference>
<evidence type="ECO:0000313" key="4">
    <source>
        <dbReference type="EMBL" id="MCY0388493.1"/>
    </source>
</evidence>
<dbReference type="InterPro" id="IPR050273">
    <property type="entry name" value="GppA/Ppx_hydrolase"/>
</dbReference>
<dbReference type="InterPro" id="IPR003695">
    <property type="entry name" value="Ppx_GppA_N"/>
</dbReference>
<comment type="caution">
    <text evidence="4">The sequence shown here is derived from an EMBL/GenBank/DDBJ whole genome shotgun (WGS) entry which is preliminary data.</text>
</comment>
<evidence type="ECO:0000259" key="2">
    <source>
        <dbReference type="Pfam" id="PF02541"/>
    </source>
</evidence>
<dbReference type="PANTHER" id="PTHR30005:SF0">
    <property type="entry name" value="RETROGRADE REGULATION PROTEIN 2"/>
    <property type="match status" value="1"/>
</dbReference>
<dbReference type="SUPFAM" id="SSF109604">
    <property type="entry name" value="HD-domain/PDEase-like"/>
    <property type="match status" value="1"/>
</dbReference>
<name>A0ABT3ZPL5_9BURK</name>